<accession>N1ZT95</accession>
<keyword evidence="6" id="KW-1185">Reference proteome</keyword>
<dbReference type="GO" id="GO:0003887">
    <property type="term" value="F:DNA-directed DNA polymerase activity"/>
    <property type="evidence" value="ECO:0007669"/>
    <property type="project" value="InterPro"/>
</dbReference>
<dbReference type="CDD" id="cd06127">
    <property type="entry name" value="DEDDh"/>
    <property type="match status" value="1"/>
</dbReference>
<dbReference type="OrthoDB" id="9776650at2"/>
<comment type="caution">
    <text evidence="5">The sequence shown here is derived from an EMBL/GenBank/DDBJ whole genome shotgun (WGS) entry which is preliminary data.</text>
</comment>
<dbReference type="SUPFAM" id="SSF53098">
    <property type="entry name" value="Ribonuclease H-like"/>
    <property type="match status" value="1"/>
</dbReference>
<gene>
    <name evidence="5" type="ORF">C823_05080</name>
</gene>
<dbReference type="GO" id="GO:0008408">
    <property type="term" value="F:3'-5' exonuclease activity"/>
    <property type="evidence" value="ECO:0007669"/>
    <property type="project" value="TreeGrafter"/>
</dbReference>
<dbReference type="NCBIfam" id="TIGR00573">
    <property type="entry name" value="dnaq"/>
    <property type="match status" value="1"/>
</dbReference>
<dbReference type="HOGENOM" id="CLU_047806_7_1_9"/>
<dbReference type="InterPro" id="IPR036397">
    <property type="entry name" value="RNaseH_sf"/>
</dbReference>
<protein>
    <submittedName>
        <fullName evidence="5">Exonuclease, DNA polymerase III, epsilon subunit</fullName>
    </submittedName>
</protein>
<evidence type="ECO:0000256" key="2">
    <source>
        <dbReference type="ARBA" id="ARBA00022801"/>
    </source>
</evidence>
<feature type="domain" description="Exonuclease" evidence="4">
    <location>
        <begin position="5"/>
        <end position="170"/>
    </location>
</feature>
<name>N1ZT95_9FIRM</name>
<dbReference type="STRING" id="1235802.C823_05080"/>
<dbReference type="eggNOG" id="COG2176">
    <property type="taxonomic scope" value="Bacteria"/>
</dbReference>
<dbReference type="Proteomes" id="UP000012589">
    <property type="component" value="Unassembled WGS sequence"/>
</dbReference>
<dbReference type="EMBL" id="AQFT01000148">
    <property type="protein sequence ID" value="EMZ20267.1"/>
    <property type="molecule type" value="Genomic_DNA"/>
</dbReference>
<keyword evidence="3 5" id="KW-0269">Exonuclease</keyword>
<dbReference type="PANTHER" id="PTHR30231:SF4">
    <property type="entry name" value="PROTEIN NEN2"/>
    <property type="match status" value="1"/>
</dbReference>
<dbReference type="GO" id="GO:0005829">
    <property type="term" value="C:cytosol"/>
    <property type="evidence" value="ECO:0007669"/>
    <property type="project" value="TreeGrafter"/>
</dbReference>
<dbReference type="GO" id="GO:0006260">
    <property type="term" value="P:DNA replication"/>
    <property type="evidence" value="ECO:0007669"/>
    <property type="project" value="InterPro"/>
</dbReference>
<dbReference type="FunFam" id="3.30.420.10:FF:000045">
    <property type="entry name" value="3'-5' exonuclease DinG"/>
    <property type="match status" value="1"/>
</dbReference>
<dbReference type="PATRIC" id="fig|1235802.3.peg.5361"/>
<dbReference type="GO" id="GO:0003677">
    <property type="term" value="F:DNA binding"/>
    <property type="evidence" value="ECO:0007669"/>
    <property type="project" value="InterPro"/>
</dbReference>
<proteinExistence type="predicted"/>
<sequence length="243" mass="27893">MIIEDYVAIDLEMTGLNARRDCILEIGAVRVKHKKTEATYQAMIHPHLELSEEVIGLTGITNEMAARGRELDEVFPEIAAFCADFPLLGHNVIFDYGFLKQAALNRNQEFEHQGIDTLKIAEKLLPPGEKKTLAILCDRYGIRRERQHRALDDALAAMELYELFESQYEAQYPEVFVPYPLIYKAKKQSPATGRQIGHLRELAEYHNVVLNLNWETLTKNEASRQIDRLIARYGRIPKPEDIT</sequence>
<evidence type="ECO:0000256" key="1">
    <source>
        <dbReference type="ARBA" id="ARBA00022722"/>
    </source>
</evidence>
<dbReference type="InterPro" id="IPR013520">
    <property type="entry name" value="Ribonucl_H"/>
</dbReference>
<dbReference type="InterPro" id="IPR006054">
    <property type="entry name" value="DnaQ"/>
</dbReference>
<dbReference type="SMART" id="SM00479">
    <property type="entry name" value="EXOIII"/>
    <property type="match status" value="1"/>
</dbReference>
<dbReference type="PANTHER" id="PTHR30231">
    <property type="entry name" value="DNA POLYMERASE III SUBUNIT EPSILON"/>
    <property type="match status" value="1"/>
</dbReference>
<dbReference type="Pfam" id="PF00929">
    <property type="entry name" value="RNase_T"/>
    <property type="match status" value="1"/>
</dbReference>
<evidence type="ECO:0000259" key="4">
    <source>
        <dbReference type="SMART" id="SM00479"/>
    </source>
</evidence>
<keyword evidence="2" id="KW-0378">Hydrolase</keyword>
<dbReference type="Gene3D" id="3.30.420.10">
    <property type="entry name" value="Ribonuclease H-like superfamily/Ribonuclease H"/>
    <property type="match status" value="1"/>
</dbReference>
<evidence type="ECO:0000256" key="3">
    <source>
        <dbReference type="ARBA" id="ARBA00022839"/>
    </source>
</evidence>
<reference evidence="5 6" key="1">
    <citation type="journal article" date="2014" name="Genome Announc.">
        <title>Draft genome sequences of the altered schaedler flora, a defined bacterial community from gnotobiotic mice.</title>
        <authorList>
            <person name="Wannemuehler M.J."/>
            <person name="Overstreet A.M."/>
            <person name="Ward D.V."/>
            <person name="Phillips G.J."/>
        </authorList>
    </citation>
    <scope>NUCLEOTIDE SEQUENCE [LARGE SCALE GENOMIC DNA]</scope>
    <source>
        <strain evidence="5 6">ASF492</strain>
    </source>
</reference>
<evidence type="ECO:0000313" key="6">
    <source>
        <dbReference type="Proteomes" id="UP000012589"/>
    </source>
</evidence>
<keyword evidence="1" id="KW-0540">Nuclease</keyword>
<dbReference type="InterPro" id="IPR012337">
    <property type="entry name" value="RNaseH-like_sf"/>
</dbReference>
<evidence type="ECO:0000313" key="5">
    <source>
        <dbReference type="EMBL" id="EMZ20267.1"/>
    </source>
</evidence>
<organism evidence="5 6">
    <name type="scientific">Eubacterium plexicaudatum ASF492</name>
    <dbReference type="NCBI Taxonomy" id="1235802"/>
    <lineage>
        <taxon>Bacteria</taxon>
        <taxon>Bacillati</taxon>
        <taxon>Bacillota</taxon>
        <taxon>Clostridia</taxon>
        <taxon>Eubacteriales</taxon>
        <taxon>Eubacteriaceae</taxon>
        <taxon>Eubacterium</taxon>
    </lineage>
</organism>
<dbReference type="AlphaFoldDB" id="N1ZT95"/>